<dbReference type="Gene3D" id="3.30.70.660">
    <property type="entry name" value="Pseudouridine synthase I, catalytic domain, C-terminal subdomain"/>
    <property type="match status" value="1"/>
</dbReference>
<dbReference type="InterPro" id="IPR020103">
    <property type="entry name" value="PsdUridine_synth_cat_dom_sf"/>
</dbReference>
<dbReference type="OrthoDB" id="9811823at2"/>
<reference evidence="9" key="1">
    <citation type="submission" date="2016-09" db="EMBL/GenBank/DDBJ databases">
        <title>Genome sequence of Chlorobaculum limnaeum.</title>
        <authorList>
            <person name="Liu Z."/>
            <person name="Tank M."/>
            <person name="Bryant D.A."/>
        </authorList>
    </citation>
    <scope>NUCLEOTIDE SEQUENCE [LARGE SCALE GENOMIC DNA]</scope>
    <source>
        <strain evidence="9">DSM 1677</strain>
    </source>
</reference>
<dbReference type="GO" id="GO:0160147">
    <property type="term" value="F:tRNA pseudouridine(38-40) synthase activity"/>
    <property type="evidence" value="ECO:0007669"/>
    <property type="project" value="UniProtKB-EC"/>
</dbReference>
<evidence type="ECO:0000313" key="10">
    <source>
        <dbReference type="Proteomes" id="UP000095185"/>
    </source>
</evidence>
<keyword evidence="10" id="KW-1185">Reference proteome</keyword>
<dbReference type="EC" id="5.4.99.12" evidence="4"/>
<comment type="catalytic activity">
    <reaction evidence="4 7">
        <text>uridine(38/39/40) in tRNA = pseudouridine(38/39/40) in tRNA</text>
        <dbReference type="Rhea" id="RHEA:22376"/>
        <dbReference type="Rhea" id="RHEA-COMP:10085"/>
        <dbReference type="Rhea" id="RHEA-COMP:10087"/>
        <dbReference type="ChEBI" id="CHEBI:65314"/>
        <dbReference type="ChEBI" id="CHEBI:65315"/>
        <dbReference type="EC" id="5.4.99.12"/>
    </reaction>
</comment>
<evidence type="ECO:0000256" key="2">
    <source>
        <dbReference type="ARBA" id="ARBA00022694"/>
    </source>
</evidence>
<dbReference type="InterPro" id="IPR020097">
    <property type="entry name" value="PsdUridine_synth_TruA_a/b_dom"/>
</dbReference>
<dbReference type="HAMAP" id="MF_00171">
    <property type="entry name" value="TruA"/>
    <property type="match status" value="1"/>
</dbReference>
<dbReference type="STRING" id="274537.BIU88_06205"/>
<dbReference type="NCBIfam" id="TIGR00071">
    <property type="entry name" value="hisT_truA"/>
    <property type="match status" value="1"/>
</dbReference>
<dbReference type="Gene3D" id="3.30.70.580">
    <property type="entry name" value="Pseudouridine synthase I, catalytic domain, N-terminal subdomain"/>
    <property type="match status" value="1"/>
</dbReference>
<dbReference type="KEGG" id="clz:BIU88_06205"/>
<comment type="subunit">
    <text evidence="4">Homodimer.</text>
</comment>
<dbReference type="FunFam" id="3.30.70.580:FF:000001">
    <property type="entry name" value="tRNA pseudouridine synthase A"/>
    <property type="match status" value="1"/>
</dbReference>
<dbReference type="CDD" id="cd02570">
    <property type="entry name" value="PseudoU_synth_EcTruA"/>
    <property type="match status" value="1"/>
</dbReference>
<accession>A0A1D8D7Z8</accession>
<dbReference type="PANTHER" id="PTHR11142">
    <property type="entry name" value="PSEUDOURIDYLATE SYNTHASE"/>
    <property type="match status" value="1"/>
</dbReference>
<evidence type="ECO:0000313" key="9">
    <source>
        <dbReference type="EMBL" id="AOS83779.1"/>
    </source>
</evidence>
<evidence type="ECO:0000256" key="4">
    <source>
        <dbReference type="HAMAP-Rule" id="MF_00171"/>
    </source>
</evidence>
<organism evidence="9 10">
    <name type="scientific">Chlorobaculum limnaeum</name>
    <dbReference type="NCBI Taxonomy" id="274537"/>
    <lineage>
        <taxon>Bacteria</taxon>
        <taxon>Pseudomonadati</taxon>
        <taxon>Chlorobiota</taxon>
        <taxon>Chlorobiia</taxon>
        <taxon>Chlorobiales</taxon>
        <taxon>Chlorobiaceae</taxon>
        <taxon>Chlorobaculum</taxon>
    </lineage>
</organism>
<evidence type="ECO:0000256" key="3">
    <source>
        <dbReference type="ARBA" id="ARBA00023235"/>
    </source>
</evidence>
<dbReference type="Pfam" id="PF01416">
    <property type="entry name" value="PseudoU_synth_1"/>
    <property type="match status" value="2"/>
</dbReference>
<evidence type="ECO:0000259" key="8">
    <source>
        <dbReference type="Pfam" id="PF01416"/>
    </source>
</evidence>
<keyword evidence="2 4" id="KW-0819">tRNA processing</keyword>
<name>A0A1D8D7Z8_CHLLM</name>
<dbReference type="InterPro" id="IPR001406">
    <property type="entry name" value="PsdUridine_synth_TruA"/>
</dbReference>
<sequence length="249" mass="27712">MTVPARTIRMEIEYDGTDFSGWQRQSGALPTVQGAIEAALGRIMQENVSIDGAGRTDKGVHARGQVASFATASAMELGRLMHSANSLLPPTIRITAMRPVPDSFHARFSATSREYRYFLLEHPSAIDSRFAGCSRGRPDFAAMNRLAAMLPGTRDFAAFSKEGPDQQGTICTVTSARWYRSGRFYVFRIEANRFLRSMVRFLVAGMIETGMGRIDEAEFAKMLESTRRLPNLKPADAAGLFLWKVRYRA</sequence>
<feature type="active site" description="Nucleophile" evidence="4 5">
    <location>
        <position position="57"/>
    </location>
</feature>
<comment type="similarity">
    <text evidence="1 4 7">Belongs to the tRNA pseudouridine synthase TruA family.</text>
</comment>
<dbReference type="InterPro" id="IPR020095">
    <property type="entry name" value="PsdUridine_synth_TruA_C"/>
</dbReference>
<comment type="caution">
    <text evidence="4">Lacks conserved residue(s) required for the propagation of feature annotation.</text>
</comment>
<dbReference type="GO" id="GO:0031119">
    <property type="term" value="P:tRNA pseudouridine synthesis"/>
    <property type="evidence" value="ECO:0007669"/>
    <property type="project" value="UniProtKB-UniRule"/>
</dbReference>
<keyword evidence="3 4" id="KW-0413">Isomerase</keyword>
<dbReference type="EMBL" id="CP017305">
    <property type="protein sequence ID" value="AOS83779.1"/>
    <property type="molecule type" value="Genomic_DNA"/>
</dbReference>
<dbReference type="RefSeq" id="WP_069809661.1">
    <property type="nucleotide sequence ID" value="NZ_CP017305.1"/>
</dbReference>
<comment type="function">
    <text evidence="4">Formation of pseudouridine at positions 38, 39 and 40 in the anticodon stem and loop of transfer RNAs.</text>
</comment>
<dbReference type="GO" id="GO:0003723">
    <property type="term" value="F:RNA binding"/>
    <property type="evidence" value="ECO:0007669"/>
    <property type="project" value="InterPro"/>
</dbReference>
<dbReference type="PANTHER" id="PTHR11142:SF0">
    <property type="entry name" value="TRNA PSEUDOURIDINE SYNTHASE-LIKE 1"/>
    <property type="match status" value="1"/>
</dbReference>
<feature type="domain" description="Pseudouridine synthase I TruA alpha/beta" evidence="8">
    <location>
        <begin position="13"/>
        <end position="108"/>
    </location>
</feature>
<feature type="domain" description="Pseudouridine synthase I TruA alpha/beta" evidence="8">
    <location>
        <begin position="147"/>
        <end position="247"/>
    </location>
</feature>
<evidence type="ECO:0000256" key="1">
    <source>
        <dbReference type="ARBA" id="ARBA00009375"/>
    </source>
</evidence>
<dbReference type="SUPFAM" id="SSF55120">
    <property type="entry name" value="Pseudouridine synthase"/>
    <property type="match status" value="1"/>
</dbReference>
<dbReference type="InterPro" id="IPR020094">
    <property type="entry name" value="TruA/RsuA/RluB/E/F_N"/>
</dbReference>
<feature type="binding site" evidence="4 6">
    <location>
        <position position="115"/>
    </location>
    <ligand>
        <name>substrate</name>
    </ligand>
</feature>
<evidence type="ECO:0000256" key="5">
    <source>
        <dbReference type="PIRSR" id="PIRSR001430-1"/>
    </source>
</evidence>
<protein>
    <recommendedName>
        <fullName evidence="4">tRNA pseudouridine synthase A</fullName>
        <ecNumber evidence="4">5.4.99.12</ecNumber>
    </recommendedName>
    <alternativeName>
        <fullName evidence="4">tRNA pseudouridine(38-40) synthase</fullName>
    </alternativeName>
    <alternativeName>
        <fullName evidence="4">tRNA pseudouridylate synthase I</fullName>
    </alternativeName>
    <alternativeName>
        <fullName evidence="4">tRNA-uridine isomerase I</fullName>
    </alternativeName>
</protein>
<dbReference type="PIRSF" id="PIRSF001430">
    <property type="entry name" value="tRNA_psdUrid_synth"/>
    <property type="match status" value="1"/>
</dbReference>
<dbReference type="AlphaFoldDB" id="A0A1D8D7Z8"/>
<proteinExistence type="inferred from homology"/>
<gene>
    <name evidence="4" type="primary">truA</name>
    <name evidence="9" type="ORF">BIU88_06205</name>
</gene>
<dbReference type="Proteomes" id="UP000095185">
    <property type="component" value="Chromosome"/>
</dbReference>
<evidence type="ECO:0000256" key="7">
    <source>
        <dbReference type="RuleBase" id="RU003792"/>
    </source>
</evidence>
<evidence type="ECO:0000256" key="6">
    <source>
        <dbReference type="PIRSR" id="PIRSR001430-2"/>
    </source>
</evidence>